<reference evidence="1" key="2">
    <citation type="submission" date="2016-05" db="EMBL/GenBank/DDBJ databases">
        <authorList>
            <person name="Lavstsen T."/>
            <person name="Jespersen J.S."/>
        </authorList>
    </citation>
    <scope>NUCLEOTIDE SEQUENCE [LARGE SCALE GENOMIC DNA]</scope>
</reference>
<dbReference type="EMBL" id="LT594633">
    <property type="protein sequence ID" value="SCO93877.1"/>
    <property type="molecule type" value="Genomic_DNA"/>
</dbReference>
<dbReference type="KEGG" id="pmal:PMUG01_12047400"/>
<dbReference type="Proteomes" id="UP000078597">
    <property type="component" value="Unassembled WGS sequence"/>
</dbReference>
<dbReference type="AlphaFoldDB" id="A0A1A8X0D7"/>
<evidence type="ECO:0000313" key="3">
    <source>
        <dbReference type="Proteomes" id="UP000078597"/>
    </source>
</evidence>
<dbReference type="VEuPathDB" id="PlasmoDB:PmUG01_12047400"/>
<organism evidence="1 3">
    <name type="scientific">Plasmodium malariae</name>
    <dbReference type="NCBI Taxonomy" id="5858"/>
    <lineage>
        <taxon>Eukaryota</taxon>
        <taxon>Sar</taxon>
        <taxon>Alveolata</taxon>
        <taxon>Apicomplexa</taxon>
        <taxon>Aconoidasida</taxon>
        <taxon>Haemosporida</taxon>
        <taxon>Plasmodiidae</taxon>
        <taxon>Plasmodium</taxon>
        <taxon>Plasmodium (Plasmodium)</taxon>
    </lineage>
</organism>
<evidence type="ECO:0000313" key="1">
    <source>
        <dbReference type="EMBL" id="SBS98700.1"/>
    </source>
</evidence>
<dbReference type="OMA" id="PNCLFFH"/>
<proteinExistence type="predicted"/>
<evidence type="ECO:0000313" key="2">
    <source>
        <dbReference type="EMBL" id="SCO93877.1"/>
    </source>
</evidence>
<reference evidence="2 4" key="3">
    <citation type="submission" date="2016-06" db="EMBL/GenBank/DDBJ databases">
        <authorList>
            <consortium name="Pathogen Informatics"/>
        </authorList>
    </citation>
    <scope>NUCLEOTIDE SEQUENCE [LARGE SCALE GENOMIC DNA]</scope>
</reference>
<dbReference type="RefSeq" id="XP_028863155.1">
    <property type="nucleotide sequence ID" value="XM_029006692.1"/>
</dbReference>
<protein>
    <submittedName>
        <fullName evidence="1">Uncharacterized protein</fullName>
    </submittedName>
</protein>
<keyword evidence="4" id="KW-1185">Reference proteome</keyword>
<name>A0A1A8X0D7_PLAMA</name>
<evidence type="ECO:0000313" key="4">
    <source>
        <dbReference type="Proteomes" id="UP000219813"/>
    </source>
</evidence>
<reference evidence="3" key="1">
    <citation type="submission" date="2016-05" db="EMBL/GenBank/DDBJ databases">
        <authorList>
            <person name="Naeem Raeece"/>
        </authorList>
    </citation>
    <scope>NUCLEOTIDE SEQUENCE [LARGE SCALE GENOMIC DNA]</scope>
</reference>
<dbReference type="EMBL" id="FLQW01005233">
    <property type="protein sequence ID" value="SBS98700.1"/>
    <property type="molecule type" value="Genomic_DNA"/>
</dbReference>
<dbReference type="OrthoDB" id="371679at2759"/>
<sequence length="698" mass="81437">MKYAEYYIKQNTLSLNIEINILSKSFVNDLQISKNVLNYIKASVIVEKIKDFLDFHLYKIQLQLIYTNSSNDNNVICLKKNTNNATSSNIFSSVKNVNDRESSSCPEGLKFNCKNYSLKSKLNNFVRNEKSDANLSSSNKIICTNSSEERILNTNESIRLNKLNFLVKTELKESEGENEGGKKNIAVEFTSNNTLFINGSSSKHNVDKSKIELQKLSKSRNESDYFEISHLLRGKDLCTKDVCIFQQKHLCRYIFLPSILSVQKARIKTIHFLLQKKLSIILLLDIVVNRKNNSFFELSANIELDNMLKLKKNIIILCRSCNSNIIMCSKINLIMPHLYLRTPNFFDHAFCEECTSFSYDSINDVDNNIFVLSNSLCFNFGLIKDSKLVVRKNAIGNYRYFFFCNFCFSPLGYLENENSKNFFSYIDNKNINDSLKIFLFDFMHQTDKQEYTKLDKILFINRNNKTVKISKKDGQQIVSYNTECLNSIKLEKEKSLLKGGLLAHNVVDLEKGYYNAYSEGSNKGKKDDKHEKCEDTEYNNTRSSDLDNVINICNNPKVYLFKHKIKMQMNKKNIFKNYNDLLFLNEYMHNKCEKYKTAVFYLKNDQKRKIIEIRIFIKKLYICKILDVENNCENSAFFQKAIKVLYCTKEEKDIKFANSEVIIVSKEIYEDLLKMLINYSFELGSFKNKFLSYLHLVQ</sequence>
<accession>A0A1A8X0D7</accession>
<dbReference type="Proteomes" id="UP000219813">
    <property type="component" value="Chromosome 12"/>
</dbReference>
<dbReference type="GeneID" id="39870463"/>
<gene>
    <name evidence="2" type="primary">PmUG01_12047400</name>
    <name evidence="1" type="ORF">PMALA_064530</name>
    <name evidence="2" type="ORF">PMUG01_12047400</name>
</gene>